<dbReference type="Pfam" id="PF00089">
    <property type="entry name" value="Trypsin"/>
    <property type="match status" value="1"/>
</dbReference>
<dbReference type="OrthoDB" id="10002959at2759"/>
<dbReference type="Proteomes" id="UP000789390">
    <property type="component" value="Unassembled WGS sequence"/>
</dbReference>
<comment type="subcellular location">
    <subcellularLocation>
        <location evidence="1">Secreted</location>
    </subcellularLocation>
</comment>
<comment type="similarity">
    <text evidence="9">Belongs to the peptidase S1 family. CLIP subfamily.</text>
</comment>
<dbReference type="Gene3D" id="2.40.10.10">
    <property type="entry name" value="Trypsin-like serine proteases"/>
    <property type="match status" value="1"/>
</dbReference>
<dbReference type="FunFam" id="2.40.10.10:FF:000060">
    <property type="entry name" value="Acrosin"/>
    <property type="match status" value="1"/>
</dbReference>
<evidence type="ECO:0000256" key="2">
    <source>
        <dbReference type="ARBA" id="ARBA00022525"/>
    </source>
</evidence>
<comment type="caution">
    <text evidence="13">The sequence shown here is derived from an EMBL/GenBank/DDBJ whole genome shotgun (WGS) entry which is preliminary data.</text>
</comment>
<dbReference type="PROSITE" id="PS00135">
    <property type="entry name" value="TRYPSIN_SER"/>
    <property type="match status" value="1"/>
</dbReference>
<evidence type="ECO:0000256" key="6">
    <source>
        <dbReference type="ARBA" id="ARBA00022825"/>
    </source>
</evidence>
<dbReference type="InterPro" id="IPR033116">
    <property type="entry name" value="TRYPSIN_SER"/>
</dbReference>
<gene>
    <name evidence="13" type="ORF">DGAL_LOCUS14913</name>
</gene>
<evidence type="ECO:0000256" key="5">
    <source>
        <dbReference type="ARBA" id="ARBA00022801"/>
    </source>
</evidence>
<evidence type="ECO:0000256" key="3">
    <source>
        <dbReference type="ARBA" id="ARBA00022670"/>
    </source>
</evidence>
<dbReference type="PROSITE" id="PS00134">
    <property type="entry name" value="TRYPSIN_HIS"/>
    <property type="match status" value="1"/>
</dbReference>
<dbReference type="GO" id="GO:0005576">
    <property type="term" value="C:extracellular region"/>
    <property type="evidence" value="ECO:0007669"/>
    <property type="project" value="UniProtKB-SubCell"/>
</dbReference>
<evidence type="ECO:0000256" key="8">
    <source>
        <dbReference type="ARBA" id="ARBA00023180"/>
    </source>
</evidence>
<dbReference type="InterPro" id="IPR009003">
    <property type="entry name" value="Peptidase_S1_PA"/>
</dbReference>
<dbReference type="EMBL" id="CAKKLH010000312">
    <property type="protein sequence ID" value="CAH0111273.1"/>
    <property type="molecule type" value="Genomic_DNA"/>
</dbReference>
<dbReference type="CDD" id="cd00190">
    <property type="entry name" value="Tryp_SPc"/>
    <property type="match status" value="1"/>
</dbReference>
<dbReference type="InterPro" id="IPR051487">
    <property type="entry name" value="Ser/Thr_Proteases_Immune/Dev"/>
</dbReference>
<dbReference type="InterPro" id="IPR001314">
    <property type="entry name" value="Peptidase_S1A"/>
</dbReference>
<dbReference type="PROSITE" id="PS50240">
    <property type="entry name" value="TRYPSIN_DOM"/>
    <property type="match status" value="1"/>
</dbReference>
<keyword evidence="8" id="KW-0325">Glycoprotein</keyword>
<dbReference type="InterPro" id="IPR018114">
    <property type="entry name" value="TRYPSIN_HIS"/>
</dbReference>
<reference evidence="13" key="1">
    <citation type="submission" date="2021-11" db="EMBL/GenBank/DDBJ databases">
        <authorList>
            <person name="Schell T."/>
        </authorList>
    </citation>
    <scope>NUCLEOTIDE SEQUENCE</scope>
    <source>
        <strain evidence="13">M5</strain>
    </source>
</reference>
<dbReference type="PRINTS" id="PR00722">
    <property type="entry name" value="CHYMOTRYPSIN"/>
</dbReference>
<dbReference type="SMART" id="SM00020">
    <property type="entry name" value="Tryp_SPc"/>
    <property type="match status" value="1"/>
</dbReference>
<keyword evidence="7" id="KW-1015">Disulfide bond</keyword>
<feature type="chain" id="PRO_5035202923" description="Peptidase S1 domain-containing protein" evidence="11">
    <location>
        <begin position="29"/>
        <end position="319"/>
    </location>
</feature>
<accession>A0A8J2WNF1</accession>
<dbReference type="PANTHER" id="PTHR24256">
    <property type="entry name" value="TRYPTASE-RELATED"/>
    <property type="match status" value="1"/>
</dbReference>
<dbReference type="InterPro" id="IPR043504">
    <property type="entry name" value="Peptidase_S1_PA_chymotrypsin"/>
</dbReference>
<keyword evidence="4 11" id="KW-0732">Signal</keyword>
<proteinExistence type="inferred from homology"/>
<organism evidence="13 14">
    <name type="scientific">Daphnia galeata</name>
    <dbReference type="NCBI Taxonomy" id="27404"/>
    <lineage>
        <taxon>Eukaryota</taxon>
        <taxon>Metazoa</taxon>
        <taxon>Ecdysozoa</taxon>
        <taxon>Arthropoda</taxon>
        <taxon>Crustacea</taxon>
        <taxon>Branchiopoda</taxon>
        <taxon>Diplostraca</taxon>
        <taxon>Cladocera</taxon>
        <taxon>Anomopoda</taxon>
        <taxon>Daphniidae</taxon>
        <taxon>Daphnia</taxon>
    </lineage>
</organism>
<evidence type="ECO:0000256" key="11">
    <source>
        <dbReference type="SAM" id="SignalP"/>
    </source>
</evidence>
<keyword evidence="6 10" id="KW-0720">Serine protease</keyword>
<evidence type="ECO:0000313" key="13">
    <source>
        <dbReference type="EMBL" id="CAH0111273.1"/>
    </source>
</evidence>
<keyword evidence="3 10" id="KW-0645">Protease</keyword>
<evidence type="ECO:0000256" key="10">
    <source>
        <dbReference type="RuleBase" id="RU363034"/>
    </source>
</evidence>
<protein>
    <recommendedName>
        <fullName evidence="12">Peptidase S1 domain-containing protein</fullName>
    </recommendedName>
</protein>
<evidence type="ECO:0000256" key="1">
    <source>
        <dbReference type="ARBA" id="ARBA00004613"/>
    </source>
</evidence>
<evidence type="ECO:0000313" key="14">
    <source>
        <dbReference type="Proteomes" id="UP000789390"/>
    </source>
</evidence>
<feature type="domain" description="Peptidase S1" evidence="12">
    <location>
        <begin position="61"/>
        <end position="302"/>
    </location>
</feature>
<feature type="signal peptide" evidence="11">
    <location>
        <begin position="1"/>
        <end position="28"/>
    </location>
</feature>
<dbReference type="GO" id="GO:0006508">
    <property type="term" value="P:proteolysis"/>
    <property type="evidence" value="ECO:0007669"/>
    <property type="project" value="UniProtKB-KW"/>
</dbReference>
<keyword evidence="2" id="KW-0964">Secreted</keyword>
<dbReference type="FunFam" id="2.40.10.10:FF:000054">
    <property type="entry name" value="Complement C1r subcomponent"/>
    <property type="match status" value="1"/>
</dbReference>
<evidence type="ECO:0000256" key="7">
    <source>
        <dbReference type="ARBA" id="ARBA00023157"/>
    </source>
</evidence>
<evidence type="ECO:0000259" key="12">
    <source>
        <dbReference type="PROSITE" id="PS50240"/>
    </source>
</evidence>
<name>A0A8J2WNF1_9CRUS</name>
<dbReference type="SUPFAM" id="SSF50494">
    <property type="entry name" value="Trypsin-like serine proteases"/>
    <property type="match status" value="1"/>
</dbReference>
<dbReference type="InterPro" id="IPR001254">
    <property type="entry name" value="Trypsin_dom"/>
</dbReference>
<dbReference type="GO" id="GO:0004252">
    <property type="term" value="F:serine-type endopeptidase activity"/>
    <property type="evidence" value="ECO:0007669"/>
    <property type="project" value="InterPro"/>
</dbReference>
<keyword evidence="5 10" id="KW-0378">Hydrolase</keyword>
<dbReference type="AlphaFoldDB" id="A0A8J2WNF1"/>
<evidence type="ECO:0000256" key="4">
    <source>
        <dbReference type="ARBA" id="ARBA00022729"/>
    </source>
</evidence>
<keyword evidence="14" id="KW-1185">Reference proteome</keyword>
<sequence>MTLNGQSAPTFVFLVFVPLLFISGPVGGDHSKKTTKFLDETGHEWQKREPSEDVSDEQMRMVNSDVTQPNQYPYMVSLAAVKSNDRIYTFCGGSLISSNAILTAAHCVTERSSTILKNIKSLRVLLGAHELSGKKNDAQLIRNVVKIKIHEKYNPQNWFNDIAILTLELPVKFTQTISPVCLPPQGTTDLYDGRLVFAKGWGLTEETGKSSDFLRHVSKRIVSHEKCRQIFKAKHYPDHMMCAYERGKGTCQGDSGGPLVIKSNNSPKCKYEQVGIVSWGHGNYFASYTLQMREAWTSRRFHESDVVLALDQDEHEIAN</sequence>
<evidence type="ECO:0000256" key="9">
    <source>
        <dbReference type="ARBA" id="ARBA00024195"/>
    </source>
</evidence>